<dbReference type="SUPFAM" id="SSF56219">
    <property type="entry name" value="DNase I-like"/>
    <property type="match status" value="1"/>
</dbReference>
<keyword evidence="2" id="KW-0540">Nuclease</keyword>
<dbReference type="OrthoDB" id="1002282at2759"/>
<evidence type="ECO:0000313" key="2">
    <source>
        <dbReference type="EMBL" id="OMO74200.1"/>
    </source>
</evidence>
<feature type="compositionally biased region" description="Polar residues" evidence="1">
    <location>
        <begin position="21"/>
        <end position="32"/>
    </location>
</feature>
<dbReference type="InterPro" id="IPR036691">
    <property type="entry name" value="Endo/exonu/phosph_ase_sf"/>
</dbReference>
<feature type="compositionally biased region" description="Pro residues" evidence="1">
    <location>
        <begin position="328"/>
        <end position="341"/>
    </location>
</feature>
<dbReference type="AlphaFoldDB" id="A0A1R3HVB5"/>
<feature type="region of interest" description="Disordered" evidence="1">
    <location>
        <begin position="1"/>
        <end position="45"/>
    </location>
</feature>
<keyword evidence="2" id="KW-0378">Hydrolase</keyword>
<feature type="region of interest" description="Disordered" evidence="1">
    <location>
        <begin position="272"/>
        <end position="302"/>
    </location>
</feature>
<sequence>MLGISSRPQGTEDTEDVVKAKSNNVKNGSASVGESEGSPGAGALFAGVEQSNGRISVENSSGLLKAFKLATISRKRTLDTRGFEKDEDAVVKEGVPQPTPPNPASSRRTQPSKGSNTKSFKEACCGKRTLSWENVIGTLELEKLNLSSEKNKGWPSFPISFEKFQKESPLCPKKETQPYPNPAQTTNGGDKDVTAMEVTEQPESSNNGSRFAVVEDEDKYESTPDSVSTQARRLLKTSPIVSWLSRLALRVLPTRIPKPTLDRSLCQSLVSARVRTPDPPNPLSSPSIPKSKPNSNPNLFTASTSSFLKNPLPNPFLAYASDPIPFDPPPLSFPLPEPSPPLSSTLDESDQKEIDKGSTVLVGEPSIRDTGVSGDAESGQPFDSEMWYEPIPSPTNSAGSDDDSTRRSALNHGDASMDGGKSMKSSRKSVFPNGILLKEWDSQGLLWNDKEVDVSIDDSFFQAITLSTVYGFTGSKYTWRRSGQGIAIVWERIDRVLCNNSWKCLFQAIVRHLPRIKSDHCPLLLDLNALQPPRPSLKPFRFEVAWKLHAEFQEFIKNTWVPNPTPITEKLLETSRALTIWNKEVFGHVIRQKKRLQARLGGIQRAIE</sequence>
<dbReference type="Proteomes" id="UP000187203">
    <property type="component" value="Unassembled WGS sequence"/>
</dbReference>
<comment type="caution">
    <text evidence="2">The sequence shown here is derived from an EMBL/GenBank/DDBJ whole genome shotgun (WGS) entry which is preliminary data.</text>
</comment>
<reference evidence="3" key="1">
    <citation type="submission" date="2013-09" db="EMBL/GenBank/DDBJ databases">
        <title>Corchorus olitorius genome sequencing.</title>
        <authorList>
            <person name="Alam M."/>
            <person name="Haque M.S."/>
            <person name="Islam M.S."/>
            <person name="Emdad E.M."/>
            <person name="Islam M.M."/>
            <person name="Ahmed B."/>
            <person name="Halim A."/>
            <person name="Hossen Q.M.M."/>
            <person name="Hossain M.Z."/>
            <person name="Ahmed R."/>
            <person name="Khan M.M."/>
            <person name="Islam R."/>
            <person name="Rashid M.M."/>
            <person name="Khan S.A."/>
            <person name="Rahman M.S."/>
            <person name="Alam M."/>
            <person name="Yahiya A.S."/>
            <person name="Khan M.S."/>
            <person name="Azam M.S."/>
            <person name="Haque T."/>
            <person name="Lashkar M.Z.H."/>
            <person name="Akhand A.I."/>
            <person name="Morshed G."/>
            <person name="Roy S."/>
            <person name="Uddin K.S."/>
            <person name="Rabeya T."/>
            <person name="Hossain A.S."/>
            <person name="Chowdhury A."/>
            <person name="Snigdha A.R."/>
            <person name="Mortoza M.S."/>
            <person name="Matin S.A."/>
            <person name="Hoque S.M.E."/>
            <person name="Islam M.K."/>
            <person name="Roy D.K."/>
            <person name="Haider R."/>
            <person name="Moosa M.M."/>
            <person name="Elias S.M."/>
            <person name="Hasan A.M."/>
            <person name="Jahan S."/>
            <person name="Shafiuddin M."/>
            <person name="Mahmood N."/>
            <person name="Shommy N.S."/>
        </authorList>
    </citation>
    <scope>NUCLEOTIDE SEQUENCE [LARGE SCALE GENOMIC DNA]</scope>
    <source>
        <strain evidence="3">cv. O-4</strain>
    </source>
</reference>
<name>A0A1R3HVB5_9ROSI</name>
<gene>
    <name evidence="2" type="ORF">COLO4_26663</name>
</gene>
<dbReference type="PANTHER" id="PTHR33710">
    <property type="entry name" value="BNAC02G09200D PROTEIN"/>
    <property type="match status" value="1"/>
</dbReference>
<keyword evidence="2" id="KW-0255">Endonuclease</keyword>
<feature type="compositionally biased region" description="Polar residues" evidence="1">
    <location>
        <begin position="104"/>
        <end position="118"/>
    </location>
</feature>
<organism evidence="2 3">
    <name type="scientific">Corchorus olitorius</name>
    <dbReference type="NCBI Taxonomy" id="93759"/>
    <lineage>
        <taxon>Eukaryota</taxon>
        <taxon>Viridiplantae</taxon>
        <taxon>Streptophyta</taxon>
        <taxon>Embryophyta</taxon>
        <taxon>Tracheophyta</taxon>
        <taxon>Spermatophyta</taxon>
        <taxon>Magnoliopsida</taxon>
        <taxon>eudicotyledons</taxon>
        <taxon>Gunneridae</taxon>
        <taxon>Pentapetalae</taxon>
        <taxon>rosids</taxon>
        <taxon>malvids</taxon>
        <taxon>Malvales</taxon>
        <taxon>Malvaceae</taxon>
        <taxon>Grewioideae</taxon>
        <taxon>Apeibeae</taxon>
        <taxon>Corchorus</taxon>
    </lineage>
</organism>
<accession>A0A1R3HVB5</accession>
<protein>
    <submittedName>
        <fullName evidence="2">Endonuclease/exonuclease/phosphatase</fullName>
    </submittedName>
</protein>
<evidence type="ECO:0000256" key="1">
    <source>
        <dbReference type="SAM" id="MobiDB-lite"/>
    </source>
</evidence>
<feature type="region of interest" description="Disordered" evidence="1">
    <location>
        <begin position="328"/>
        <end position="427"/>
    </location>
</feature>
<dbReference type="PANTHER" id="PTHR33710:SF77">
    <property type="entry name" value="DNASE I-LIKE SUPERFAMILY PROTEIN"/>
    <property type="match status" value="1"/>
</dbReference>
<dbReference type="EMBL" id="AWUE01019349">
    <property type="protein sequence ID" value="OMO74200.1"/>
    <property type="molecule type" value="Genomic_DNA"/>
</dbReference>
<feature type="compositionally biased region" description="Low complexity" evidence="1">
    <location>
        <begin position="284"/>
        <end position="299"/>
    </location>
</feature>
<proteinExistence type="predicted"/>
<dbReference type="Gene3D" id="3.60.10.10">
    <property type="entry name" value="Endonuclease/exonuclease/phosphatase"/>
    <property type="match status" value="1"/>
</dbReference>
<feature type="compositionally biased region" description="Polar residues" evidence="1">
    <location>
        <begin position="1"/>
        <end position="11"/>
    </location>
</feature>
<keyword evidence="3" id="KW-1185">Reference proteome</keyword>
<dbReference type="STRING" id="93759.A0A1R3HVB5"/>
<evidence type="ECO:0000313" key="3">
    <source>
        <dbReference type="Proteomes" id="UP000187203"/>
    </source>
</evidence>
<dbReference type="GO" id="GO:0004519">
    <property type="term" value="F:endonuclease activity"/>
    <property type="evidence" value="ECO:0007669"/>
    <property type="project" value="UniProtKB-KW"/>
</dbReference>
<feature type="region of interest" description="Disordered" evidence="1">
    <location>
        <begin position="170"/>
        <end position="190"/>
    </location>
</feature>
<feature type="compositionally biased region" description="Basic and acidic residues" evidence="1">
    <location>
        <begin position="77"/>
        <end position="91"/>
    </location>
</feature>
<feature type="region of interest" description="Disordered" evidence="1">
    <location>
        <begin position="77"/>
        <end position="120"/>
    </location>
</feature>